<dbReference type="InterPro" id="IPR002293">
    <property type="entry name" value="AA/rel_permease1"/>
</dbReference>
<name>A0A6A6TK02_9PLEO</name>
<evidence type="ECO:0000313" key="8">
    <source>
        <dbReference type="Proteomes" id="UP000799324"/>
    </source>
</evidence>
<keyword evidence="8" id="KW-1185">Reference proteome</keyword>
<feature type="transmembrane region" description="Helical" evidence="6">
    <location>
        <begin position="346"/>
        <end position="365"/>
    </location>
</feature>
<dbReference type="Gene3D" id="1.20.1740.10">
    <property type="entry name" value="Amino acid/polyamine transporter I"/>
    <property type="match status" value="1"/>
</dbReference>
<evidence type="ECO:0000256" key="1">
    <source>
        <dbReference type="ARBA" id="ARBA00004141"/>
    </source>
</evidence>
<feature type="transmembrane region" description="Helical" evidence="6">
    <location>
        <begin position="102"/>
        <end position="126"/>
    </location>
</feature>
<feature type="transmembrane region" description="Helical" evidence="6">
    <location>
        <begin position="215"/>
        <end position="234"/>
    </location>
</feature>
<evidence type="ECO:0000256" key="3">
    <source>
        <dbReference type="ARBA" id="ARBA00022989"/>
    </source>
</evidence>
<feature type="transmembrane region" description="Helical" evidence="6">
    <location>
        <begin position="395"/>
        <end position="414"/>
    </location>
</feature>
<evidence type="ECO:0000256" key="6">
    <source>
        <dbReference type="SAM" id="Phobius"/>
    </source>
</evidence>
<dbReference type="InterPro" id="IPR050598">
    <property type="entry name" value="AminoAcid_Transporter"/>
</dbReference>
<feature type="transmembrane region" description="Helical" evidence="6">
    <location>
        <begin position="493"/>
        <end position="519"/>
    </location>
</feature>
<keyword evidence="3 6" id="KW-1133">Transmembrane helix</keyword>
<gene>
    <name evidence="7" type="ORF">K491DRAFT_590375</name>
</gene>
<reference evidence="7" key="1">
    <citation type="journal article" date="2020" name="Stud. Mycol.">
        <title>101 Dothideomycetes genomes: a test case for predicting lifestyles and emergence of pathogens.</title>
        <authorList>
            <person name="Haridas S."/>
            <person name="Albert R."/>
            <person name="Binder M."/>
            <person name="Bloem J."/>
            <person name="Labutti K."/>
            <person name="Salamov A."/>
            <person name="Andreopoulos B."/>
            <person name="Baker S."/>
            <person name="Barry K."/>
            <person name="Bills G."/>
            <person name="Bluhm B."/>
            <person name="Cannon C."/>
            <person name="Castanera R."/>
            <person name="Culley D."/>
            <person name="Daum C."/>
            <person name="Ezra D."/>
            <person name="Gonzalez J."/>
            <person name="Henrissat B."/>
            <person name="Kuo A."/>
            <person name="Liang C."/>
            <person name="Lipzen A."/>
            <person name="Lutzoni F."/>
            <person name="Magnuson J."/>
            <person name="Mondo S."/>
            <person name="Nolan M."/>
            <person name="Ohm R."/>
            <person name="Pangilinan J."/>
            <person name="Park H.-J."/>
            <person name="Ramirez L."/>
            <person name="Alfaro M."/>
            <person name="Sun H."/>
            <person name="Tritt A."/>
            <person name="Yoshinaga Y."/>
            <person name="Zwiers L.-H."/>
            <person name="Turgeon B."/>
            <person name="Goodwin S."/>
            <person name="Spatafora J."/>
            <person name="Crous P."/>
            <person name="Grigoriev I."/>
        </authorList>
    </citation>
    <scope>NUCLEOTIDE SEQUENCE</scope>
    <source>
        <strain evidence="7">CBS 122681</strain>
    </source>
</reference>
<dbReference type="EMBL" id="MU004304">
    <property type="protein sequence ID" value="KAF2659756.1"/>
    <property type="molecule type" value="Genomic_DNA"/>
</dbReference>
<feature type="transmembrane region" description="Helical" evidence="6">
    <location>
        <begin position="463"/>
        <end position="481"/>
    </location>
</feature>
<keyword evidence="2 6" id="KW-0812">Transmembrane</keyword>
<dbReference type="OrthoDB" id="5982228at2759"/>
<proteinExistence type="predicted"/>
<evidence type="ECO:0000256" key="5">
    <source>
        <dbReference type="SAM" id="MobiDB-lite"/>
    </source>
</evidence>
<dbReference type="PANTHER" id="PTHR11785:SF353">
    <property type="entry name" value="METHIONINE TRANSPORTER (EUROFUNG)"/>
    <property type="match status" value="1"/>
</dbReference>
<dbReference type="FunFam" id="1.20.1740.10:FF:000025">
    <property type="entry name" value="High-affinity methionine permease"/>
    <property type="match status" value="1"/>
</dbReference>
<dbReference type="Proteomes" id="UP000799324">
    <property type="component" value="Unassembled WGS sequence"/>
</dbReference>
<dbReference type="AlphaFoldDB" id="A0A6A6TK02"/>
<dbReference type="Pfam" id="PF13520">
    <property type="entry name" value="AA_permease_2"/>
    <property type="match status" value="1"/>
</dbReference>
<feature type="transmembrane region" description="Helical" evidence="6">
    <location>
        <begin position="426"/>
        <end position="443"/>
    </location>
</feature>
<dbReference type="GO" id="GO:0015179">
    <property type="term" value="F:L-amino acid transmembrane transporter activity"/>
    <property type="evidence" value="ECO:0007669"/>
    <property type="project" value="TreeGrafter"/>
</dbReference>
<feature type="transmembrane region" description="Helical" evidence="6">
    <location>
        <begin position="186"/>
        <end position="203"/>
    </location>
</feature>
<comment type="subcellular location">
    <subcellularLocation>
        <location evidence="1">Membrane</location>
        <topology evidence="1">Multi-pass membrane protein</topology>
    </subcellularLocation>
</comment>
<keyword evidence="4 6" id="KW-0472">Membrane</keyword>
<feature type="transmembrane region" description="Helical" evidence="6">
    <location>
        <begin position="146"/>
        <end position="174"/>
    </location>
</feature>
<evidence type="ECO:0000256" key="4">
    <source>
        <dbReference type="ARBA" id="ARBA00023136"/>
    </source>
</evidence>
<evidence type="ECO:0000256" key="2">
    <source>
        <dbReference type="ARBA" id="ARBA00022692"/>
    </source>
</evidence>
<dbReference type="GO" id="GO:0016020">
    <property type="term" value="C:membrane"/>
    <property type="evidence" value="ECO:0007669"/>
    <property type="project" value="UniProtKB-SubCell"/>
</dbReference>
<protein>
    <submittedName>
        <fullName evidence="7">Amino acid transporter</fullName>
    </submittedName>
</protein>
<evidence type="ECO:0000313" key="7">
    <source>
        <dbReference type="EMBL" id="KAF2659756.1"/>
    </source>
</evidence>
<sequence length="589" mass="64381">MSFARFRFRGGSKNEVATTTAVQDGTEISDGHLTYVAEQGGNNALPTYQEAVGAPVEVKSPFGYAVGPVTIIFLNISKMVGTGVYSTPSTILAGTGSVGLSLIFWFLGYLISIASLAVYLEYASYFPSRSGSEVVYLEQAYPRPKYFFPVAFAVQSVILSFSSGNSIVLAKYLFAMNGHSPSAWELKGVAIAGYTVATLLLIFHTRFSYALSNGIGMVKVLTLVFIAITGFVVLGGHTKVTDPELNFHHSFAGTATAYGATNAMYKIVFSYAGFENAFNVVNEVRNPVKQLKTNSFVALTIVAILYVLANVAYFAAVPKTELLAAKEISASLFFKHALGSSGAVKGLNFLIALSSFGNLIAVLLGQSRLIRECGRQGALPFPRFWASTKPFGTPLGPYFIKWILTIIMIVAPPAGDAFNFITDLQVYPNSAFLLAMAIGLLLVRRSRKRLNLPRSEFRAWDVLVYFNILVQLYLVVMPWYPPAKGRNGGDVSFWYGTYIVTGIAILVVCGIYYVSWIYLIPYFRKYRIRQEVVTLDNGATTHVLVKVPVHELAEWETTHDALGRKLGNDSGSDTKVKPEYEVEGAGEKA</sequence>
<organism evidence="7 8">
    <name type="scientific">Lophiostoma macrostomum CBS 122681</name>
    <dbReference type="NCBI Taxonomy" id="1314788"/>
    <lineage>
        <taxon>Eukaryota</taxon>
        <taxon>Fungi</taxon>
        <taxon>Dikarya</taxon>
        <taxon>Ascomycota</taxon>
        <taxon>Pezizomycotina</taxon>
        <taxon>Dothideomycetes</taxon>
        <taxon>Pleosporomycetidae</taxon>
        <taxon>Pleosporales</taxon>
        <taxon>Lophiostomataceae</taxon>
        <taxon>Lophiostoma</taxon>
    </lineage>
</organism>
<feature type="transmembrane region" description="Helical" evidence="6">
    <location>
        <begin position="295"/>
        <end position="316"/>
    </location>
</feature>
<accession>A0A6A6TK02</accession>
<feature type="region of interest" description="Disordered" evidence="5">
    <location>
        <begin position="563"/>
        <end position="589"/>
    </location>
</feature>
<dbReference type="PANTHER" id="PTHR11785">
    <property type="entry name" value="AMINO ACID TRANSPORTER"/>
    <property type="match status" value="1"/>
</dbReference>